<dbReference type="RefSeq" id="WP_052690848.1">
    <property type="nucleotide sequence ID" value="NZ_CP033655.1"/>
</dbReference>
<dbReference type="Proteomes" id="UP000594892">
    <property type="component" value="Plasmid unnamed2"/>
</dbReference>
<sequence length="362" mass="38693">MSEEAKSTTTAAFEAAMRRCADDAGLEPRLERGADGHYVQPETRSALSAWIGAHELVAEQLRCFAEFGASHLGRAPGYQTGFLEYLAHAADRLDMASRRPAASPRAGVAEVSRAIDEASFDDAVVDAFARIMKASMAASRAAGRSGWWSAPASELSASLREHVEKGDPVDVALLAAMHWYKGEQIEQEASDGINVIGKMMKLATDSSTSSEVTVECGARTVTVRGLPNAQAKHCKPLLYEQVRIVICAVPTAPTAPEPRVTEPPISGDDLNWITAGHAAHQTGVDLDVVRGWATRGEVKSRDDRGTLMVECASLLARTHRHTQQARDAGSAPSRPEHLVASGRTARAGFLHAAGRLFAGHKA</sequence>
<proteinExistence type="predicted"/>
<reference evidence="2 3" key="1">
    <citation type="submission" date="2020-12" db="EMBL/GenBank/DDBJ databases">
        <title>FDA dAtabase for Regulatory Grade micrObial Sequences (FDA-ARGOS): Supporting development and validation of Infectious Disease Dx tests.</title>
        <authorList>
            <person name="Minogue T."/>
            <person name="Wolcott M."/>
            <person name="Wasieloski L."/>
            <person name="Aguilar W."/>
            <person name="Moore D."/>
            <person name="Jaissle J."/>
            <person name="Tallon L."/>
            <person name="Sadzewicz L."/>
            <person name="Zhao X."/>
            <person name="Boylan J."/>
            <person name="Ott S."/>
            <person name="Bowen H."/>
            <person name="Vavikolanu K."/>
            <person name="Mehta A."/>
            <person name="Aluvathingal J."/>
            <person name="Nadendla S."/>
            <person name="Yan Y."/>
            <person name="Sichtig H."/>
        </authorList>
    </citation>
    <scope>NUCLEOTIDE SEQUENCE [LARGE SCALE GENOMIC DNA]</scope>
    <source>
        <strain evidence="2 3">FDAARGOS_949</strain>
        <plasmid evidence="2 3">unnamed2</plasmid>
    </source>
</reference>
<accession>A0AAQ0BWR2</accession>
<evidence type="ECO:0000313" key="2">
    <source>
        <dbReference type="EMBL" id="QPQ94807.1"/>
    </source>
</evidence>
<evidence type="ECO:0000313" key="3">
    <source>
        <dbReference type="Proteomes" id="UP000594892"/>
    </source>
</evidence>
<geneLocation type="plasmid" evidence="2 3">
    <name>unnamed2</name>
</geneLocation>
<feature type="region of interest" description="Disordered" evidence="1">
    <location>
        <begin position="319"/>
        <end position="338"/>
    </location>
</feature>
<protein>
    <submittedName>
        <fullName evidence="2">Uncharacterized protein</fullName>
    </submittedName>
</protein>
<evidence type="ECO:0000256" key="1">
    <source>
        <dbReference type="SAM" id="MobiDB-lite"/>
    </source>
</evidence>
<dbReference type="EMBL" id="CP065603">
    <property type="protein sequence ID" value="QPQ94807.1"/>
    <property type="molecule type" value="Genomic_DNA"/>
</dbReference>
<dbReference type="AlphaFoldDB" id="A0AAQ0BWR2"/>
<organism evidence="2 3">
    <name type="scientific">Burkholderia glumae</name>
    <name type="common">Pseudomonas glumae</name>
    <dbReference type="NCBI Taxonomy" id="337"/>
    <lineage>
        <taxon>Bacteria</taxon>
        <taxon>Pseudomonadati</taxon>
        <taxon>Pseudomonadota</taxon>
        <taxon>Betaproteobacteria</taxon>
        <taxon>Burkholderiales</taxon>
        <taxon>Burkholderiaceae</taxon>
        <taxon>Burkholderia</taxon>
    </lineage>
</organism>
<gene>
    <name evidence="2" type="ORF">I6H06_29825</name>
</gene>
<name>A0AAQ0BWR2_BURGL</name>
<dbReference type="GeneID" id="45693376"/>
<keyword evidence="2" id="KW-0614">Plasmid</keyword>